<dbReference type="AlphaFoldDB" id="A0A8K0TGB7"/>
<feature type="region of interest" description="Disordered" evidence="1">
    <location>
        <begin position="43"/>
        <end position="73"/>
    </location>
</feature>
<reference evidence="3" key="1">
    <citation type="journal article" date="2021" name="Nat. Commun.">
        <title>Genetic determinants of endophytism in the Arabidopsis root mycobiome.</title>
        <authorList>
            <person name="Mesny F."/>
            <person name="Miyauchi S."/>
            <person name="Thiergart T."/>
            <person name="Pickel B."/>
            <person name="Atanasova L."/>
            <person name="Karlsson M."/>
            <person name="Huettel B."/>
            <person name="Barry K.W."/>
            <person name="Haridas S."/>
            <person name="Chen C."/>
            <person name="Bauer D."/>
            <person name="Andreopoulos W."/>
            <person name="Pangilinan J."/>
            <person name="LaButti K."/>
            <person name="Riley R."/>
            <person name="Lipzen A."/>
            <person name="Clum A."/>
            <person name="Drula E."/>
            <person name="Henrissat B."/>
            <person name="Kohler A."/>
            <person name="Grigoriev I.V."/>
            <person name="Martin F.M."/>
            <person name="Hacquard S."/>
        </authorList>
    </citation>
    <scope>NUCLEOTIDE SEQUENCE</scope>
    <source>
        <strain evidence="3">MPI-CAGE-AT-0016</strain>
    </source>
</reference>
<evidence type="ECO:0000256" key="2">
    <source>
        <dbReference type="SAM" id="SignalP"/>
    </source>
</evidence>
<gene>
    <name evidence="3" type="ORF">B0T11DRAFT_285577</name>
</gene>
<organism evidence="3 4">
    <name type="scientific">Plectosphaerella cucumerina</name>
    <dbReference type="NCBI Taxonomy" id="40658"/>
    <lineage>
        <taxon>Eukaryota</taxon>
        <taxon>Fungi</taxon>
        <taxon>Dikarya</taxon>
        <taxon>Ascomycota</taxon>
        <taxon>Pezizomycotina</taxon>
        <taxon>Sordariomycetes</taxon>
        <taxon>Hypocreomycetidae</taxon>
        <taxon>Glomerellales</taxon>
        <taxon>Plectosphaerellaceae</taxon>
        <taxon>Plectosphaerella</taxon>
    </lineage>
</organism>
<accession>A0A8K0TGB7</accession>
<evidence type="ECO:0000313" key="3">
    <source>
        <dbReference type="EMBL" id="KAH7359018.1"/>
    </source>
</evidence>
<evidence type="ECO:0000256" key="1">
    <source>
        <dbReference type="SAM" id="MobiDB-lite"/>
    </source>
</evidence>
<protein>
    <recommendedName>
        <fullName evidence="5">Secreted protein</fullName>
    </recommendedName>
</protein>
<keyword evidence="4" id="KW-1185">Reference proteome</keyword>
<proteinExistence type="predicted"/>
<feature type="chain" id="PRO_5035468175" description="Secreted protein" evidence="2">
    <location>
        <begin position="21"/>
        <end position="73"/>
    </location>
</feature>
<comment type="caution">
    <text evidence="3">The sequence shown here is derived from an EMBL/GenBank/DDBJ whole genome shotgun (WGS) entry which is preliminary data.</text>
</comment>
<feature type="signal peptide" evidence="2">
    <location>
        <begin position="1"/>
        <end position="20"/>
    </location>
</feature>
<evidence type="ECO:0008006" key="5">
    <source>
        <dbReference type="Google" id="ProtNLM"/>
    </source>
</evidence>
<evidence type="ECO:0000313" key="4">
    <source>
        <dbReference type="Proteomes" id="UP000813385"/>
    </source>
</evidence>
<dbReference type="Proteomes" id="UP000813385">
    <property type="component" value="Unassembled WGS sequence"/>
</dbReference>
<dbReference type="EMBL" id="JAGPXD010000004">
    <property type="protein sequence ID" value="KAH7359018.1"/>
    <property type="molecule type" value="Genomic_DNA"/>
</dbReference>
<keyword evidence="2" id="KW-0732">Signal</keyword>
<sequence length="73" mass="8077">MHGRTAEIGLLLMAGWLTHARGPSLRRRSMDERGSCCSEYWQGGRHPRPLSATERPAARPLMAPVPVRGTLRG</sequence>
<name>A0A8K0TGB7_9PEZI</name>